<gene>
    <name evidence="3" type="ORF">Deia_00441</name>
</gene>
<keyword evidence="1" id="KW-0732">Signal</keyword>
<evidence type="ECO:0000313" key="4">
    <source>
        <dbReference type="Proteomes" id="UP000321934"/>
    </source>
</evidence>
<sequence>MSCGKKDVKIASQDKINKEYYKIMREFDNENYNLALQSFEKFTKQYSVNPIAKQSLQMEIFLQYVAEKYKESIALSDMYIKLYAIDNIGVEYAHYMTIMGMYKGIKDVDAGVDVALQLAGYIGNNLPKIKNEDYRSDISWRLQKIYLFITISKIIAGDTYFNANQYISAMIQYQEAIKMYQKIGDTKLITINEIQNRVNAINKIIGIE</sequence>
<evidence type="ECO:0000259" key="2">
    <source>
        <dbReference type="Pfam" id="PF13525"/>
    </source>
</evidence>
<dbReference type="InterPro" id="IPR011990">
    <property type="entry name" value="TPR-like_helical_dom_sf"/>
</dbReference>
<dbReference type="InterPro" id="IPR039565">
    <property type="entry name" value="BamD-like"/>
</dbReference>
<name>A0A5B8XG81_9RICK</name>
<dbReference type="Gene3D" id="1.25.40.10">
    <property type="entry name" value="Tetratricopeptide repeat domain"/>
    <property type="match status" value="1"/>
</dbReference>
<organism evidence="3 4">
    <name type="scientific">Candidatus Deianiraea vastatrix</name>
    <dbReference type="NCBI Taxonomy" id="2163644"/>
    <lineage>
        <taxon>Bacteria</taxon>
        <taxon>Pseudomonadati</taxon>
        <taxon>Pseudomonadota</taxon>
        <taxon>Alphaproteobacteria</taxon>
        <taxon>Rickettsiales</taxon>
        <taxon>Candidatus Deianiraeaceae</taxon>
        <taxon>Candidatus Deianiraea</taxon>
    </lineage>
</organism>
<evidence type="ECO:0000256" key="1">
    <source>
        <dbReference type="ARBA" id="ARBA00022729"/>
    </source>
</evidence>
<dbReference type="EMBL" id="CP029077">
    <property type="protein sequence ID" value="QED23241.1"/>
    <property type="molecule type" value="Genomic_DNA"/>
</dbReference>
<reference evidence="3 4" key="1">
    <citation type="journal article" date="2019" name="ISME J.">
        <title>Deianiraea, an extracellular bacterium associated with the ciliate Paramecium, suggests an alternative scenario for the evolution of Rickettsiales.</title>
        <authorList>
            <person name="Castelli M."/>
            <person name="Sabaneyeva E."/>
            <person name="Lanzoni O."/>
            <person name="Lebedeva N."/>
            <person name="Floriano A.M."/>
            <person name="Gaiarsa S."/>
            <person name="Benken K."/>
            <person name="Modeo L."/>
            <person name="Bandi C."/>
            <person name="Potekhin A."/>
            <person name="Sassera D."/>
            <person name="Petroni G."/>
        </authorList>
    </citation>
    <scope>NUCLEOTIDE SEQUENCE [LARGE SCALE GENOMIC DNA]</scope>
    <source>
        <strain evidence="3">CyL4-1</strain>
    </source>
</reference>
<dbReference type="AlphaFoldDB" id="A0A5B8XG81"/>
<protein>
    <submittedName>
        <fullName evidence="3">Outer membrane protein assembly factor BamD</fullName>
    </submittedName>
</protein>
<feature type="domain" description="Outer membrane lipoprotein BamD-like" evidence="2">
    <location>
        <begin position="17"/>
        <end position="187"/>
    </location>
</feature>
<evidence type="ECO:0000313" key="3">
    <source>
        <dbReference type="EMBL" id="QED23241.1"/>
    </source>
</evidence>
<accession>A0A5B8XG81</accession>
<keyword evidence="4" id="KW-1185">Reference proteome</keyword>
<dbReference type="RefSeq" id="WP_161982808.1">
    <property type="nucleotide sequence ID" value="NZ_CP029077.1"/>
</dbReference>
<proteinExistence type="predicted"/>
<dbReference type="Pfam" id="PF13525">
    <property type="entry name" value="YfiO"/>
    <property type="match status" value="1"/>
</dbReference>
<dbReference type="Proteomes" id="UP000321934">
    <property type="component" value="Chromosome"/>
</dbReference>